<gene>
    <name evidence="10" type="ORF">F3Y22_tig00110890pilonHSYRG00240</name>
</gene>
<dbReference type="PANTHER" id="PTHR37984">
    <property type="entry name" value="PROTEIN CBG26694"/>
    <property type="match status" value="1"/>
</dbReference>
<keyword evidence="7" id="KW-0694">RNA-binding</keyword>
<evidence type="ECO:0000313" key="11">
    <source>
        <dbReference type="Proteomes" id="UP000436088"/>
    </source>
</evidence>
<evidence type="ECO:0000256" key="5">
    <source>
        <dbReference type="ARBA" id="ARBA00022801"/>
    </source>
</evidence>
<evidence type="ECO:0000256" key="7">
    <source>
        <dbReference type="PROSITE-ProRule" id="PRU00117"/>
    </source>
</evidence>
<evidence type="ECO:0000259" key="9">
    <source>
        <dbReference type="SMART" id="SM00322"/>
    </source>
</evidence>
<evidence type="ECO:0000313" key="10">
    <source>
        <dbReference type="EMBL" id="KAE8691255.1"/>
    </source>
</evidence>
<dbReference type="GO" id="GO:0016787">
    <property type="term" value="F:hydrolase activity"/>
    <property type="evidence" value="ECO:0007669"/>
    <property type="project" value="UniProtKB-KW"/>
</dbReference>
<dbReference type="Pfam" id="PF17921">
    <property type="entry name" value="Integrase_H2C2"/>
    <property type="match status" value="1"/>
</dbReference>
<reference evidence="10" key="1">
    <citation type="submission" date="2019-09" db="EMBL/GenBank/DDBJ databases">
        <title>Draft genome information of white flower Hibiscus syriacus.</title>
        <authorList>
            <person name="Kim Y.-M."/>
        </authorList>
    </citation>
    <scope>NUCLEOTIDE SEQUENCE [LARGE SCALE GENOMIC DNA]</scope>
    <source>
        <strain evidence="10">YM2019G1</strain>
    </source>
</reference>
<dbReference type="Gene3D" id="3.30.1370.10">
    <property type="entry name" value="K Homology domain, type 1"/>
    <property type="match status" value="1"/>
</dbReference>
<dbReference type="SUPFAM" id="SSF51430">
    <property type="entry name" value="NAD(P)-linked oxidoreductase"/>
    <property type="match status" value="1"/>
</dbReference>
<dbReference type="AlphaFoldDB" id="A0A6A2ZJZ2"/>
<dbReference type="PANTHER" id="PTHR37984:SF5">
    <property type="entry name" value="PROTEIN NYNRIN-LIKE"/>
    <property type="match status" value="1"/>
</dbReference>
<evidence type="ECO:0000256" key="4">
    <source>
        <dbReference type="ARBA" id="ARBA00022759"/>
    </source>
</evidence>
<dbReference type="GO" id="GO:0003964">
    <property type="term" value="F:RNA-directed DNA polymerase activity"/>
    <property type="evidence" value="ECO:0007669"/>
    <property type="project" value="UniProtKB-KW"/>
</dbReference>
<dbReference type="InterPro" id="IPR043502">
    <property type="entry name" value="DNA/RNA_pol_sf"/>
</dbReference>
<dbReference type="SUPFAM" id="SSF56672">
    <property type="entry name" value="DNA/RNA polymerases"/>
    <property type="match status" value="1"/>
</dbReference>
<keyword evidence="4" id="KW-0255">Endonuclease</keyword>
<evidence type="ECO:0000256" key="2">
    <source>
        <dbReference type="ARBA" id="ARBA00022695"/>
    </source>
</evidence>
<dbReference type="PROSITE" id="PS50084">
    <property type="entry name" value="KH_TYPE_1"/>
    <property type="match status" value="1"/>
</dbReference>
<keyword evidence="3" id="KW-0540">Nuclease</keyword>
<dbReference type="Gene3D" id="3.10.10.10">
    <property type="entry name" value="HIV Type 1 Reverse Transcriptase, subunit A, domain 1"/>
    <property type="match status" value="1"/>
</dbReference>
<accession>A0A6A2ZJZ2</accession>
<dbReference type="Pfam" id="PF17917">
    <property type="entry name" value="RT_RNaseH"/>
    <property type="match status" value="1"/>
</dbReference>
<dbReference type="InterPro" id="IPR041373">
    <property type="entry name" value="RT_RNaseH"/>
</dbReference>
<evidence type="ECO:0000256" key="8">
    <source>
        <dbReference type="SAM" id="MobiDB-lite"/>
    </source>
</evidence>
<dbReference type="InterPro" id="IPR023210">
    <property type="entry name" value="NADP_OxRdtase_dom"/>
</dbReference>
<evidence type="ECO:0000256" key="6">
    <source>
        <dbReference type="ARBA" id="ARBA00022918"/>
    </source>
</evidence>
<dbReference type="InterPro" id="IPR041588">
    <property type="entry name" value="Integrase_H2C2"/>
</dbReference>
<dbReference type="Gene3D" id="1.10.340.70">
    <property type="match status" value="1"/>
</dbReference>
<dbReference type="InterPro" id="IPR004088">
    <property type="entry name" value="KH_dom_type_1"/>
</dbReference>
<dbReference type="Gene3D" id="3.20.20.100">
    <property type="entry name" value="NADP-dependent oxidoreductase domain"/>
    <property type="match status" value="1"/>
</dbReference>
<organism evidence="10 11">
    <name type="scientific">Hibiscus syriacus</name>
    <name type="common">Rose of Sharon</name>
    <dbReference type="NCBI Taxonomy" id="106335"/>
    <lineage>
        <taxon>Eukaryota</taxon>
        <taxon>Viridiplantae</taxon>
        <taxon>Streptophyta</taxon>
        <taxon>Embryophyta</taxon>
        <taxon>Tracheophyta</taxon>
        <taxon>Spermatophyta</taxon>
        <taxon>Magnoliopsida</taxon>
        <taxon>eudicotyledons</taxon>
        <taxon>Gunneridae</taxon>
        <taxon>Pentapetalae</taxon>
        <taxon>rosids</taxon>
        <taxon>malvids</taxon>
        <taxon>Malvales</taxon>
        <taxon>Malvaceae</taxon>
        <taxon>Malvoideae</taxon>
        <taxon>Hibiscus</taxon>
    </lineage>
</organism>
<dbReference type="GO" id="GO:0004519">
    <property type="term" value="F:endonuclease activity"/>
    <property type="evidence" value="ECO:0007669"/>
    <property type="project" value="UniProtKB-KW"/>
</dbReference>
<feature type="region of interest" description="Disordered" evidence="8">
    <location>
        <begin position="1"/>
        <end position="24"/>
    </location>
</feature>
<protein>
    <recommendedName>
        <fullName evidence="9">K Homology domain-containing protein</fullName>
    </recommendedName>
</protein>
<dbReference type="Pfam" id="PF00248">
    <property type="entry name" value="Aldo_ket_red"/>
    <property type="match status" value="1"/>
</dbReference>
<keyword evidence="2" id="KW-0548">Nucleotidyltransferase</keyword>
<evidence type="ECO:0000256" key="3">
    <source>
        <dbReference type="ARBA" id="ARBA00022722"/>
    </source>
</evidence>
<sequence length="1138" mass="128166">MSVARGRRLGRDRGRGYPPITEDEDTDMDELTINRVVISMLRRATRVPSNMSTVDISKFLVATGVVPFLRLPLKEFDLILGMDWLYKHRGTSLTNVVSALVAKRMIRKGISRCFPKKLPGLPSDREVEFEIEVYYGSTSVSMAPYRMTPNELKEMIVQLQELLDRGFIRPKGILVDPSKMEAILNWKQPKNPLEICSFLGLASCYHHFVEGFSSTATPITKLDASHFGLGCDLMQDGKVVAYASRQLKPIKGNYPTYDLDLATVVFALKIWRHYIYGKNLELLKDYDCEIEYHPKMANVVDNTLSHKPTLVEKIKAKQLLDSSLLPMIGQEAHSSSYAIYPGWEKMYKNLKERYFSSGMKKDVSDFVVRCLTCQQAKAEHQYLSRLLQFIKIPEWKWESITMEFVTGLPLTPSKNDPVWVIVDRLTSTAFHPQIDGQSKRVIQAEILSDQRRKDIEFEVGDQVFLKVSPRKKELRLGRKGHNIQIEEEELRPDLSYEEEPVQILNRDERVLRNRHIPMVKVQWSNRGPLEATLETLKSMEAHFPRICFHQNDRTRQRFSVELAGFQNTAYGLTFNGVTKKSSTAKNRTEKETKVAIHIPRVKLGTQRLEVSKLNFGCMGLSGPYNDPVSDEVGISIIKHAFEIGITFFDTADMYGHTTNECSSDDSVARDTRTSSDLSVDLEAVKILQGEYFMTINKSFLVTSPPWQLSHMVSFAKDLDIVFSSTVAPTIEFLYSHFLSSPKLSPRPLIFLRSFSLSHLKREVDSPKPVILAPYLFFLLIQGDQACCQVYRNHHNLDHNHHNNSSHRGFILSMPYCNLEKIQFGVVTSPTVFPSGVRVASHGIDPPGPSQSEIQMSHHVYEAENDCSFFFEKKNSNESCLRLEDCEAEAETTHSVVVVASITSDEIVGKRSATARRHRDGQAETQEITARLTASVASVGAELKRPRVENGSGGGFDYEKGFSSAPSDIKPPSNSAPLAIPVSYGSYHGNSNKIYISQNRVGVIIGKARETIKYLQLQSGAKIQIQRDTDTDPNSMTRPVELVGTTEQIAKAEQLINDVLAEAEAGGSGMVSRRMTGHNGSERKEGLALPIQVERKKASTFPIQVERRKASALPIQVERKEASTLPIQIERKEASALPI</sequence>
<dbReference type="SMART" id="SM00322">
    <property type="entry name" value="KH"/>
    <property type="match status" value="1"/>
</dbReference>
<feature type="region of interest" description="Disordered" evidence="8">
    <location>
        <begin position="1066"/>
        <end position="1088"/>
    </location>
</feature>
<dbReference type="InterPro" id="IPR036812">
    <property type="entry name" value="NAD(P)_OxRdtase_dom_sf"/>
</dbReference>
<comment type="caution">
    <text evidence="10">The sequence shown here is derived from an EMBL/GenBank/DDBJ whole genome shotgun (WGS) entry which is preliminary data.</text>
</comment>
<dbReference type="InterPro" id="IPR036612">
    <property type="entry name" value="KH_dom_type_1_sf"/>
</dbReference>
<dbReference type="InterPro" id="IPR050951">
    <property type="entry name" value="Retrovirus_Pol_polyprotein"/>
</dbReference>
<dbReference type="InterPro" id="IPR004087">
    <property type="entry name" value="KH_dom"/>
</dbReference>
<keyword evidence="6" id="KW-0695">RNA-directed DNA polymerase</keyword>
<feature type="domain" description="K Homology" evidence="9">
    <location>
        <begin position="987"/>
        <end position="1060"/>
    </location>
</feature>
<dbReference type="EMBL" id="VEPZ02001149">
    <property type="protein sequence ID" value="KAE8691255.1"/>
    <property type="molecule type" value="Genomic_DNA"/>
</dbReference>
<dbReference type="Proteomes" id="UP000436088">
    <property type="component" value="Unassembled WGS sequence"/>
</dbReference>
<dbReference type="SUPFAM" id="SSF54791">
    <property type="entry name" value="Eukaryotic type KH-domain (KH-domain type I)"/>
    <property type="match status" value="1"/>
</dbReference>
<keyword evidence="11" id="KW-1185">Reference proteome</keyword>
<dbReference type="Pfam" id="PF00013">
    <property type="entry name" value="KH_1"/>
    <property type="match status" value="1"/>
</dbReference>
<keyword evidence="5" id="KW-0378">Hydrolase</keyword>
<evidence type="ECO:0000256" key="1">
    <source>
        <dbReference type="ARBA" id="ARBA00022679"/>
    </source>
</evidence>
<dbReference type="GO" id="GO:0003723">
    <property type="term" value="F:RNA binding"/>
    <property type="evidence" value="ECO:0007669"/>
    <property type="project" value="UniProtKB-UniRule"/>
</dbReference>
<keyword evidence="1" id="KW-0808">Transferase</keyword>
<name>A0A6A2ZJZ2_HIBSY</name>
<proteinExistence type="predicted"/>